<dbReference type="SUPFAM" id="SSF55753">
    <property type="entry name" value="Actin depolymerizing proteins"/>
    <property type="match status" value="6"/>
</dbReference>
<feature type="region of interest" description="Disordered" evidence="3">
    <location>
        <begin position="961"/>
        <end position="992"/>
    </location>
</feature>
<dbReference type="CDD" id="cd11290">
    <property type="entry name" value="gelsolin_S1_like"/>
    <property type="match status" value="1"/>
</dbReference>
<dbReference type="SUPFAM" id="SSF47050">
    <property type="entry name" value="VHP, Villin headpiece domain"/>
    <property type="match status" value="1"/>
</dbReference>
<evidence type="ECO:0000313" key="5">
    <source>
        <dbReference type="EMBL" id="PPR81879.1"/>
    </source>
</evidence>
<dbReference type="PANTHER" id="PTHR11977">
    <property type="entry name" value="VILLIN"/>
    <property type="match status" value="1"/>
</dbReference>
<dbReference type="AlphaFoldDB" id="A0A2P5VSR9"/>
<dbReference type="PANTHER" id="PTHR11977:SF25">
    <property type="entry name" value="VILLIN-1"/>
    <property type="match status" value="1"/>
</dbReference>
<dbReference type="CDD" id="cd11293">
    <property type="entry name" value="gelsolin_S4_like"/>
    <property type="match status" value="1"/>
</dbReference>
<dbReference type="CDD" id="cd11288">
    <property type="entry name" value="gelsolin_S5_like"/>
    <property type="match status" value="1"/>
</dbReference>
<dbReference type="FunFam" id="3.40.20.10:FF:000001">
    <property type="entry name" value="Gelsolin"/>
    <property type="match status" value="1"/>
</dbReference>
<dbReference type="CDD" id="cd11292">
    <property type="entry name" value="gelsolin_S3_like"/>
    <property type="match status" value="1"/>
</dbReference>
<feature type="region of interest" description="Disordered" evidence="3">
    <location>
        <begin position="769"/>
        <end position="806"/>
    </location>
</feature>
<evidence type="ECO:0000256" key="1">
    <source>
        <dbReference type="ARBA" id="ARBA00022467"/>
    </source>
</evidence>
<sequence>MAFYSKDVDPVFHGAGAKPGLEIWCIEKLRLVPVTKSSIGKFYSGSAYVVLSTTVLKSGPTQHDIHYWLGNDANEVDSALASDKALELDAALGSCAVQYREVQGQETEKFLSYFKPCIIPVEGVFTTQEGALNGDTYQVTLLTCKGDHVAHVKEVPFSRSSLNHNDVFILDTASKIFLFCGCNSSIQERAKALEVVQYIKENKHSGKCEVATIEDGKLVGDSDVGEFWSLFGGYAPIPRDSALGGPQQVDSPVTLFWISLQGKLSQIGSDSLEKDMLEKNKCYMLDCGAEVFVWMGRNTLITERKTSISAAEDFLRKQERSNGTHLTFLTEGLETSIFKSYFNSWPQTAETKLYDEGREKVAAIFKHQGYEVKELPEEDVQSYINCRGTLKVWRVNGHELSLLPASEQTKLYSGDCYIVQYTYPGTERDESLFYAWLGQGSVLEDRADAVFHMDAIVNSARGDPAQVAQNKEPLQFFLIFQTLIVYKGGISAGYKKFVAETGVDDDTYDEKKTALFRVQGTGPENMQAIQVDHVSRSLNSSYCYILQSGTSVFTWIGNLTSSKDHDLLDRMIELINPAWQPISVREGSEPDSFWSSLGGKTEYPREKEMKKFIEDPHLFKFTCTEGDFKVKEIYSFTQDDLTTEDVLVLDCQKEIYVWIGRHSTIKSKQEALNLGLKFLQTNILEEELSLEAPIYVITEGHEPPFFTCFFEWDPSKANMHGNSFERKLATLKGKTSSGTYEIDKTLKPVLRLTFSGLIKASCNTIQAPSRNALKPRSREATPDGLRSRSNSSNGWERSFSPASTVSGSHLKFSDNYSVSSPTPVARKLFTGSSPYQDSPVIEPSSPSTNENSHQIDANETSANSLIYPYQRLTVSSTEPVSGIDVTKREAYLSEEEFAEKIGMPKGAFYKLPKWRQNKLKMAVGGTKQGNPVGGTKQGFPVGGTSPANQIGGTTRVINMNSVQLKQEKSEEKEKKEEVLRKKREKERKRREK</sequence>
<dbReference type="PROSITE" id="PS51089">
    <property type="entry name" value="HP"/>
    <property type="match status" value="1"/>
</dbReference>
<proteinExistence type="predicted"/>
<name>A0A2P5VSR9_GOSBA</name>
<dbReference type="CDD" id="cd11291">
    <property type="entry name" value="gelsolin_S6_like"/>
    <property type="match status" value="1"/>
</dbReference>
<feature type="compositionally biased region" description="Basic residues" evidence="3">
    <location>
        <begin position="980"/>
        <end position="992"/>
    </location>
</feature>
<dbReference type="InterPro" id="IPR036886">
    <property type="entry name" value="Villin_headpiece_dom_sf"/>
</dbReference>
<dbReference type="GO" id="GO:0007015">
    <property type="term" value="P:actin filament organization"/>
    <property type="evidence" value="ECO:0007669"/>
    <property type="project" value="UniProtKB-ARBA"/>
</dbReference>
<dbReference type="InterPro" id="IPR007123">
    <property type="entry name" value="Gelsolin-like_dom"/>
</dbReference>
<accession>A0A2P5VSR9</accession>
<evidence type="ECO:0000256" key="2">
    <source>
        <dbReference type="ARBA" id="ARBA00022737"/>
    </source>
</evidence>
<dbReference type="OrthoDB" id="6375767at2759"/>
<evidence type="ECO:0000313" key="6">
    <source>
        <dbReference type="Proteomes" id="UP000239757"/>
    </source>
</evidence>
<dbReference type="SMART" id="SM00262">
    <property type="entry name" value="GEL"/>
    <property type="match status" value="6"/>
</dbReference>
<dbReference type="InterPro" id="IPR003128">
    <property type="entry name" value="Villin_headpiece"/>
</dbReference>
<dbReference type="Gene3D" id="1.10.950.10">
    <property type="entry name" value="Villin headpiece domain"/>
    <property type="match status" value="1"/>
</dbReference>
<dbReference type="GO" id="GO:0051015">
    <property type="term" value="F:actin filament binding"/>
    <property type="evidence" value="ECO:0007669"/>
    <property type="project" value="InterPro"/>
</dbReference>
<dbReference type="PRINTS" id="PR00597">
    <property type="entry name" value="GELSOLIN"/>
</dbReference>
<evidence type="ECO:0000259" key="4">
    <source>
        <dbReference type="PROSITE" id="PS51089"/>
    </source>
</evidence>
<dbReference type="Gene3D" id="3.40.20.10">
    <property type="entry name" value="Severin"/>
    <property type="match status" value="6"/>
</dbReference>
<keyword evidence="2" id="KW-0677">Repeat</keyword>
<feature type="compositionally biased region" description="Polar residues" evidence="3">
    <location>
        <begin position="787"/>
        <end position="806"/>
    </location>
</feature>
<dbReference type="Proteomes" id="UP000239757">
    <property type="component" value="Unassembled WGS sequence"/>
</dbReference>
<reference evidence="5 6" key="1">
    <citation type="submission" date="2015-01" db="EMBL/GenBank/DDBJ databases">
        <title>Genome of allotetraploid Gossypium barbadense reveals genomic plasticity and fiber elongation in cotton evolution.</title>
        <authorList>
            <person name="Chen X."/>
            <person name="Liu X."/>
            <person name="Zhao B."/>
            <person name="Zheng H."/>
            <person name="Hu Y."/>
            <person name="Lu G."/>
            <person name="Yang C."/>
            <person name="Chen J."/>
            <person name="Shan C."/>
            <person name="Zhang L."/>
            <person name="Zhou Y."/>
            <person name="Wang L."/>
            <person name="Guo W."/>
            <person name="Bai Y."/>
            <person name="Ruan J."/>
            <person name="Shangguan X."/>
            <person name="Mao Y."/>
            <person name="Jiang J."/>
            <person name="Zhu Y."/>
            <person name="Lei J."/>
            <person name="Kang H."/>
            <person name="Chen S."/>
            <person name="He X."/>
            <person name="Wang R."/>
            <person name="Wang Y."/>
            <person name="Chen J."/>
            <person name="Wang L."/>
            <person name="Yu S."/>
            <person name="Wang B."/>
            <person name="Wei J."/>
            <person name="Song S."/>
            <person name="Lu X."/>
            <person name="Gao Z."/>
            <person name="Gu W."/>
            <person name="Deng X."/>
            <person name="Ma D."/>
            <person name="Wang S."/>
            <person name="Liang W."/>
            <person name="Fang L."/>
            <person name="Cai C."/>
            <person name="Zhu X."/>
            <person name="Zhou B."/>
            <person name="Zhang Y."/>
            <person name="Chen Z."/>
            <person name="Xu S."/>
            <person name="Zhu R."/>
            <person name="Wang S."/>
            <person name="Zhang T."/>
            <person name="Zhao G."/>
        </authorList>
    </citation>
    <scope>NUCLEOTIDE SEQUENCE [LARGE SCALE GENOMIC DNA]</scope>
    <source>
        <strain evidence="6">cv. Xinhai21</strain>
        <tissue evidence="5">Leaf</tissue>
    </source>
</reference>
<feature type="compositionally biased region" description="Polar residues" evidence="3">
    <location>
        <begin position="844"/>
        <end position="855"/>
    </location>
</feature>
<evidence type="ECO:0000256" key="3">
    <source>
        <dbReference type="SAM" id="MobiDB-lite"/>
    </source>
</evidence>
<dbReference type="CDD" id="cd11289">
    <property type="entry name" value="gelsolin_S2_like"/>
    <property type="match status" value="1"/>
</dbReference>
<dbReference type="EMBL" id="KZ671092">
    <property type="protein sequence ID" value="PPR81879.1"/>
    <property type="molecule type" value="Genomic_DNA"/>
</dbReference>
<feature type="domain" description="HP" evidence="4">
    <location>
        <begin position="861"/>
        <end position="926"/>
    </location>
</feature>
<organism evidence="5 6">
    <name type="scientific">Gossypium barbadense</name>
    <name type="common">Sea Island cotton</name>
    <name type="synonym">Hibiscus barbadensis</name>
    <dbReference type="NCBI Taxonomy" id="3634"/>
    <lineage>
        <taxon>Eukaryota</taxon>
        <taxon>Viridiplantae</taxon>
        <taxon>Streptophyta</taxon>
        <taxon>Embryophyta</taxon>
        <taxon>Tracheophyta</taxon>
        <taxon>Spermatophyta</taxon>
        <taxon>Magnoliopsida</taxon>
        <taxon>eudicotyledons</taxon>
        <taxon>Gunneridae</taxon>
        <taxon>Pentapetalae</taxon>
        <taxon>rosids</taxon>
        <taxon>malvids</taxon>
        <taxon>Malvales</taxon>
        <taxon>Malvaceae</taxon>
        <taxon>Malvoideae</taxon>
        <taxon>Gossypium</taxon>
    </lineage>
</organism>
<gene>
    <name evidence="5" type="ORF">GOBAR_AA38835</name>
</gene>
<dbReference type="Pfam" id="PF00626">
    <property type="entry name" value="Gelsolin"/>
    <property type="match status" value="4"/>
</dbReference>
<dbReference type="SMART" id="SM00153">
    <property type="entry name" value="VHP"/>
    <property type="match status" value="1"/>
</dbReference>
<dbReference type="Pfam" id="PF02209">
    <property type="entry name" value="VHP"/>
    <property type="match status" value="1"/>
</dbReference>
<protein>
    <recommendedName>
        <fullName evidence="4">HP domain-containing protein</fullName>
    </recommendedName>
</protein>
<dbReference type="InterPro" id="IPR029006">
    <property type="entry name" value="ADF-H/Gelsolin-like_dom_sf"/>
</dbReference>
<feature type="region of interest" description="Disordered" evidence="3">
    <location>
        <begin position="828"/>
        <end position="855"/>
    </location>
</feature>
<keyword evidence="1" id="KW-0117">Actin capping</keyword>
<feature type="compositionally biased region" description="Basic and acidic residues" evidence="3">
    <location>
        <begin position="965"/>
        <end position="979"/>
    </location>
</feature>
<dbReference type="InterPro" id="IPR007122">
    <property type="entry name" value="Villin/Gelsolin"/>
</dbReference>
<dbReference type="GO" id="GO:0051693">
    <property type="term" value="P:actin filament capping"/>
    <property type="evidence" value="ECO:0007669"/>
    <property type="project" value="UniProtKB-KW"/>
</dbReference>